<gene>
    <name evidence="15" type="ORF">HF521_014277</name>
</gene>
<keyword evidence="6 13" id="KW-0812">Transmembrane</keyword>
<name>A0A8T0AAE3_SILME</name>
<keyword evidence="7 13" id="KW-0735">Signal-anchor</keyword>
<keyword evidence="16" id="KW-1185">Reference proteome</keyword>
<evidence type="ECO:0000256" key="4">
    <source>
        <dbReference type="ARBA" id="ARBA00022676"/>
    </source>
</evidence>
<accession>A0A8T0AAE3</accession>
<dbReference type="GO" id="GO:0006493">
    <property type="term" value="P:protein O-linked glycosylation"/>
    <property type="evidence" value="ECO:0007669"/>
    <property type="project" value="TreeGrafter"/>
</dbReference>
<feature type="region of interest" description="Disordered" evidence="14">
    <location>
        <begin position="1"/>
        <end position="26"/>
    </location>
</feature>
<evidence type="ECO:0000256" key="1">
    <source>
        <dbReference type="ARBA" id="ARBA00004323"/>
    </source>
</evidence>
<evidence type="ECO:0000256" key="13">
    <source>
        <dbReference type="RuleBase" id="RU363063"/>
    </source>
</evidence>
<comment type="subcellular location">
    <subcellularLocation>
        <location evidence="1 13">Golgi apparatus membrane</location>
        <topology evidence="1 13">Single-pass type II membrane protein</topology>
    </subcellularLocation>
</comment>
<evidence type="ECO:0000256" key="3">
    <source>
        <dbReference type="ARBA" id="ARBA00008661"/>
    </source>
</evidence>
<keyword evidence="11 13" id="KW-0472">Membrane</keyword>
<proteinExistence type="inferred from homology"/>
<dbReference type="PANTHER" id="PTHR11214:SF115">
    <property type="entry name" value="HEXOSYLTRANSFERASE"/>
    <property type="match status" value="1"/>
</dbReference>
<evidence type="ECO:0000256" key="6">
    <source>
        <dbReference type="ARBA" id="ARBA00022692"/>
    </source>
</evidence>
<dbReference type="AlphaFoldDB" id="A0A8T0AAE3"/>
<comment type="similarity">
    <text evidence="3 13">Belongs to the glycosyltransferase 31 family.</text>
</comment>
<evidence type="ECO:0000313" key="16">
    <source>
        <dbReference type="Proteomes" id="UP000606274"/>
    </source>
</evidence>
<protein>
    <recommendedName>
        <fullName evidence="13">Hexosyltransferase</fullName>
        <ecNumber evidence="13">2.4.1.-</ecNumber>
    </recommendedName>
</protein>
<dbReference type="PANTHER" id="PTHR11214">
    <property type="entry name" value="BETA-1,3-N-ACETYLGLUCOSAMINYLTRANSFERASE"/>
    <property type="match status" value="1"/>
</dbReference>
<keyword evidence="9 13" id="KW-0333">Golgi apparatus</keyword>
<sequence>MPEPVPPASGMCQHWDSSHPHGEMGVTKQPKVTRRRAWLQYAVWCLGFLLVFGIIGMYRVFRMQPQEQKIYLNPHLESYYVAYPHRYRFIVDQPELCRQHKPYIVIIVPVAPKNLEARDAIRSTWGNESLVQDKDILVLFLLGLPSGDDLEAQQVLIQQENVRHRDLLQSDFIDSYRNLTIKTMVMLEWLRDRCPEAYYAAKVDADMLLNIVALIKMLLRHTEYMTDYITGLVWYENVVIRDPDNKFYIPPEVYPYQVYPPYPLGMCYIISMDLPEKILEASQKIRPIFIEDVYIGLCLERLHITPTTPPDIRQFVVNPPPEYDHCYYKDLIAVVTNSPAQLKSFWMDLNKPGPAC</sequence>
<dbReference type="EMBL" id="JABFDY010000026">
    <property type="protein sequence ID" value="KAF7688271.1"/>
    <property type="molecule type" value="Genomic_DNA"/>
</dbReference>
<dbReference type="EC" id="2.4.1.-" evidence="13"/>
<reference evidence="15" key="1">
    <citation type="submission" date="2020-08" db="EMBL/GenBank/DDBJ databases">
        <title>Chromosome-level assembly of Southern catfish (Silurus meridionalis) provides insights into visual adaptation to the nocturnal and benthic lifestyles.</title>
        <authorList>
            <person name="Zhang Y."/>
            <person name="Wang D."/>
            <person name="Peng Z."/>
        </authorList>
    </citation>
    <scope>NUCLEOTIDE SEQUENCE</scope>
    <source>
        <strain evidence="15">SWU-2019-XX</strain>
        <tissue evidence="15">Muscle</tissue>
    </source>
</reference>
<keyword evidence="5" id="KW-0808">Transferase</keyword>
<evidence type="ECO:0000256" key="2">
    <source>
        <dbReference type="ARBA" id="ARBA00004922"/>
    </source>
</evidence>
<feature type="transmembrane region" description="Helical" evidence="13">
    <location>
        <begin position="41"/>
        <end position="61"/>
    </location>
</feature>
<dbReference type="FunFam" id="3.90.550.50:FF:000001">
    <property type="entry name" value="Hexosyltransferase"/>
    <property type="match status" value="1"/>
</dbReference>
<comment type="caution">
    <text evidence="15">The sequence shown here is derived from an EMBL/GenBank/DDBJ whole genome shotgun (WGS) entry which is preliminary data.</text>
</comment>
<evidence type="ECO:0000256" key="10">
    <source>
        <dbReference type="ARBA" id="ARBA00023098"/>
    </source>
</evidence>
<evidence type="ECO:0000256" key="12">
    <source>
        <dbReference type="ARBA" id="ARBA00023180"/>
    </source>
</evidence>
<evidence type="ECO:0000256" key="7">
    <source>
        <dbReference type="ARBA" id="ARBA00022968"/>
    </source>
</evidence>
<dbReference type="GO" id="GO:0000139">
    <property type="term" value="C:Golgi membrane"/>
    <property type="evidence" value="ECO:0007669"/>
    <property type="project" value="UniProtKB-SubCell"/>
</dbReference>
<keyword evidence="8 13" id="KW-1133">Transmembrane helix</keyword>
<evidence type="ECO:0000256" key="8">
    <source>
        <dbReference type="ARBA" id="ARBA00022989"/>
    </source>
</evidence>
<dbReference type="Gene3D" id="3.90.550.50">
    <property type="match status" value="1"/>
</dbReference>
<evidence type="ECO:0000256" key="5">
    <source>
        <dbReference type="ARBA" id="ARBA00022679"/>
    </source>
</evidence>
<dbReference type="InterPro" id="IPR002659">
    <property type="entry name" value="Glyco_trans_31"/>
</dbReference>
<evidence type="ECO:0000256" key="14">
    <source>
        <dbReference type="SAM" id="MobiDB-lite"/>
    </source>
</evidence>
<dbReference type="GO" id="GO:0006629">
    <property type="term" value="P:lipid metabolic process"/>
    <property type="evidence" value="ECO:0007669"/>
    <property type="project" value="UniProtKB-KW"/>
</dbReference>
<keyword evidence="12" id="KW-0325">Glycoprotein</keyword>
<organism evidence="15 16">
    <name type="scientific">Silurus meridionalis</name>
    <name type="common">Southern catfish</name>
    <name type="synonym">Silurus soldatovi meridionalis</name>
    <dbReference type="NCBI Taxonomy" id="175797"/>
    <lineage>
        <taxon>Eukaryota</taxon>
        <taxon>Metazoa</taxon>
        <taxon>Chordata</taxon>
        <taxon>Craniata</taxon>
        <taxon>Vertebrata</taxon>
        <taxon>Euteleostomi</taxon>
        <taxon>Actinopterygii</taxon>
        <taxon>Neopterygii</taxon>
        <taxon>Teleostei</taxon>
        <taxon>Ostariophysi</taxon>
        <taxon>Siluriformes</taxon>
        <taxon>Siluridae</taxon>
        <taxon>Silurus</taxon>
    </lineage>
</organism>
<evidence type="ECO:0000256" key="11">
    <source>
        <dbReference type="ARBA" id="ARBA00023136"/>
    </source>
</evidence>
<dbReference type="GO" id="GO:0008499">
    <property type="term" value="F:N-acetyl-beta-D-glucosaminide beta-(1,3)-galactosyltransferase activity"/>
    <property type="evidence" value="ECO:0007669"/>
    <property type="project" value="TreeGrafter"/>
</dbReference>
<dbReference type="Proteomes" id="UP000606274">
    <property type="component" value="Unassembled WGS sequence"/>
</dbReference>
<dbReference type="OrthoDB" id="5512589at2759"/>
<keyword evidence="4 13" id="KW-0328">Glycosyltransferase</keyword>
<keyword evidence="10" id="KW-0443">Lipid metabolism</keyword>
<evidence type="ECO:0000313" key="15">
    <source>
        <dbReference type="EMBL" id="KAF7688271.1"/>
    </source>
</evidence>
<evidence type="ECO:0000256" key="9">
    <source>
        <dbReference type="ARBA" id="ARBA00023034"/>
    </source>
</evidence>
<dbReference type="Pfam" id="PF01762">
    <property type="entry name" value="Galactosyl_T"/>
    <property type="match status" value="1"/>
</dbReference>
<comment type="pathway">
    <text evidence="2">Protein modification; protein glycosylation.</text>
</comment>